<sequence>MAGNGKTAARTLEDLTLDSGYGGAADSFRSSSVSLCCSDTHLSYAHGGNCWHLTESMHSRHNSLDTVNTVLAEDTEILECSGQCAKLPELEEDVPWSLGEVEGALRKDEDLCMGNASREILAKLSALVSRALVRIAREAQRLSLRYARCTKHEIQSAIKMVLSWTISVNCITAALSALSLYNMSTGDKFSRGKSTRCGLVFSVGKFFRWMVDSRVALRIHEHAAIYLSACMESLFREVFSRVLRSALVEKENGVPKFSVESLEQAINNDSELWGLLQPYQHLICGKNASGVLSLPDSLNLHRDQQRAGKTGEGHVYSQAELRTIEQSLLATRVGSIAELSDLVSRAMHHLQPLHIMNSSNGTPVHQNCTGTMHWEPEALYTLCYFMHCPQMEWENPNVEPSKITLHTERPFLVLPPLMEWIRVAMAHTEHRRSFSVDSDDVRQAARLLLPGVDCEPRQLKADDCFSATRKLDAASTEAKFLQDLGFRMLNCGRTDLVKQAVNLLGPDGINSMSEQGMTPLMYACVRGDEAMVQMLLDAGADINSEVPSSLHKHPSVYPDTRQGTPLTFAVSHGHVPVVQLLLDARANVEGAIQDGTENYTETPLQLASAAGVPWTLHTWLESLRTCFVQQRRPLIQGLLKDFSCIKEDEYTEELITHGLPLMFQILRGSKNEVISQQLSVIFTQCYGPFPIPKLTEIKKKQTSRLDPQFLNNKEMSDVTFLVEGKPFYAHKVLLFTASPRFKSLLSNRPAAENTCIEISHVKYNIFQLVMQFLYCGGTESLHIRNTEVMELLSAAKFFQLDALQRHCEIICSKNITTDTCVDIYKHAKFLGALELAAFIEGYFLKNMVLLIELENFKQLLYEVPAESPGPGPSYDVLHDLERTLALRIRSIHLSTSKGSIV</sequence>
<proteinExistence type="predicted"/>
<dbReference type="SMART" id="SM00225">
    <property type="entry name" value="BTB"/>
    <property type="match status" value="1"/>
</dbReference>
<dbReference type="SUPFAM" id="SSF48403">
    <property type="entry name" value="Ankyrin repeat"/>
    <property type="match status" value="1"/>
</dbReference>
<dbReference type="GO" id="GO:0030527">
    <property type="term" value="F:structural constituent of chromatin"/>
    <property type="evidence" value="ECO:0007669"/>
    <property type="project" value="InterPro"/>
</dbReference>
<evidence type="ECO:0000256" key="2">
    <source>
        <dbReference type="ARBA" id="ARBA00023043"/>
    </source>
</evidence>
<dbReference type="InterPro" id="IPR011333">
    <property type="entry name" value="SKP1/BTB/POZ_sf"/>
</dbReference>
<dbReference type="GO" id="GO:0000786">
    <property type="term" value="C:nucleosome"/>
    <property type="evidence" value="ECO:0007669"/>
    <property type="project" value="InterPro"/>
</dbReference>
<dbReference type="FunFam" id="3.30.710.10:FF:000030">
    <property type="entry name" value="Ankyrin repeat and BTB/POZ domain-containing protein BTBD11"/>
    <property type="match status" value="1"/>
</dbReference>
<dbReference type="Gene3D" id="3.30.710.10">
    <property type="entry name" value="Potassium Channel Kv1.1, Chain A"/>
    <property type="match status" value="1"/>
</dbReference>
<dbReference type="Pfam" id="PF00651">
    <property type="entry name" value="BTB"/>
    <property type="match status" value="1"/>
</dbReference>
<dbReference type="GO" id="GO:0003677">
    <property type="term" value="F:DNA binding"/>
    <property type="evidence" value="ECO:0007669"/>
    <property type="project" value="InterPro"/>
</dbReference>
<dbReference type="InterPro" id="IPR002119">
    <property type="entry name" value="Histone_H2A"/>
</dbReference>
<dbReference type="InterPro" id="IPR059008">
    <property type="entry name" value="ABTB2/3_histone"/>
</dbReference>
<dbReference type="AlphaFoldDB" id="A0A8C1RU47"/>
<dbReference type="SUPFAM" id="SSF47113">
    <property type="entry name" value="Histone-fold"/>
    <property type="match status" value="2"/>
</dbReference>
<dbReference type="InterPro" id="IPR047824">
    <property type="entry name" value="BTBD11_BACK"/>
</dbReference>
<dbReference type="PANTHER" id="PTHR46071">
    <property type="entry name" value="ANKYRIN REPEAT AND BTB/POZ DOMAIN-CONTAINING"/>
    <property type="match status" value="1"/>
</dbReference>
<evidence type="ECO:0000256" key="3">
    <source>
        <dbReference type="PROSITE-ProRule" id="PRU00023"/>
    </source>
</evidence>
<dbReference type="GO" id="GO:0046982">
    <property type="term" value="F:protein heterodimerization activity"/>
    <property type="evidence" value="ECO:0007669"/>
    <property type="project" value="InterPro"/>
</dbReference>
<dbReference type="CDD" id="cd22913">
    <property type="entry name" value="HFD_ABTB2-like"/>
    <property type="match status" value="1"/>
</dbReference>
<reference evidence="5" key="2">
    <citation type="submission" date="2025-09" db="UniProtKB">
        <authorList>
            <consortium name="Ensembl"/>
        </authorList>
    </citation>
    <scope>IDENTIFICATION</scope>
</reference>
<dbReference type="CDD" id="cd18527">
    <property type="entry name" value="BACK_BTBD11"/>
    <property type="match status" value="1"/>
</dbReference>
<dbReference type="Gene3D" id="1.25.40.20">
    <property type="entry name" value="Ankyrin repeat-containing domain"/>
    <property type="match status" value="1"/>
</dbReference>
<dbReference type="InterPro" id="IPR036770">
    <property type="entry name" value="Ankyrin_rpt-contain_sf"/>
</dbReference>
<evidence type="ECO:0000256" key="1">
    <source>
        <dbReference type="ARBA" id="ARBA00022737"/>
    </source>
</evidence>
<dbReference type="PROSITE" id="PS50097">
    <property type="entry name" value="BTB"/>
    <property type="match status" value="1"/>
</dbReference>
<evidence type="ECO:0000313" key="6">
    <source>
        <dbReference type="Proteomes" id="UP000694427"/>
    </source>
</evidence>
<feature type="repeat" description="ANK" evidence="3">
    <location>
        <begin position="515"/>
        <end position="547"/>
    </location>
</feature>
<organism evidence="5 6">
    <name type="scientific">Cyprinus carpio</name>
    <name type="common">Common carp</name>
    <dbReference type="NCBI Taxonomy" id="7962"/>
    <lineage>
        <taxon>Eukaryota</taxon>
        <taxon>Metazoa</taxon>
        <taxon>Chordata</taxon>
        <taxon>Craniata</taxon>
        <taxon>Vertebrata</taxon>
        <taxon>Euteleostomi</taxon>
        <taxon>Actinopterygii</taxon>
        <taxon>Neopterygii</taxon>
        <taxon>Teleostei</taxon>
        <taxon>Ostariophysi</taxon>
        <taxon>Cypriniformes</taxon>
        <taxon>Cyprinidae</taxon>
        <taxon>Cyprininae</taxon>
        <taxon>Cyprinus</taxon>
    </lineage>
</organism>
<dbReference type="PROSITE" id="PS50297">
    <property type="entry name" value="ANK_REP_REGION"/>
    <property type="match status" value="2"/>
</dbReference>
<evidence type="ECO:0000313" key="5">
    <source>
        <dbReference type="Ensembl" id="ENSCCRP00010120601.1"/>
    </source>
</evidence>
<protein>
    <submittedName>
        <fullName evidence="5">BTB (POZ) domain containing 11a</fullName>
    </submittedName>
</protein>
<keyword evidence="6" id="KW-1185">Reference proteome</keyword>
<dbReference type="Gene3D" id="1.10.20.10">
    <property type="entry name" value="Histone, subunit A"/>
    <property type="match status" value="1"/>
</dbReference>
<reference evidence="5" key="1">
    <citation type="submission" date="2025-08" db="UniProtKB">
        <authorList>
            <consortium name="Ensembl"/>
        </authorList>
    </citation>
    <scope>IDENTIFICATION</scope>
</reference>
<gene>
    <name evidence="5" type="primary">LOC109079735</name>
</gene>
<dbReference type="InterPro" id="IPR002110">
    <property type="entry name" value="Ankyrin_rpt"/>
</dbReference>
<evidence type="ECO:0000259" key="4">
    <source>
        <dbReference type="PROSITE" id="PS50097"/>
    </source>
</evidence>
<dbReference type="SUPFAM" id="SSF54695">
    <property type="entry name" value="POZ domain"/>
    <property type="match status" value="1"/>
</dbReference>
<dbReference type="InterPro" id="IPR000210">
    <property type="entry name" value="BTB/POZ_dom"/>
</dbReference>
<dbReference type="Ensembl" id="ENSCCRT00010133952.1">
    <property type="protein sequence ID" value="ENSCCRP00010120601.1"/>
    <property type="gene ID" value="ENSCCRG00010052577.1"/>
</dbReference>
<dbReference type="PROSITE" id="PS50088">
    <property type="entry name" value="ANK_REPEAT"/>
    <property type="match status" value="2"/>
</dbReference>
<feature type="domain" description="BTB" evidence="4">
    <location>
        <begin position="716"/>
        <end position="776"/>
    </location>
</feature>
<dbReference type="Pfam" id="PF00023">
    <property type="entry name" value="Ank"/>
    <property type="match status" value="2"/>
</dbReference>
<dbReference type="PANTHER" id="PTHR46071:SF4">
    <property type="entry name" value="ANKYRIN REPEAT AND BTB_POZ DOMAIN-CONTAINING PROTEIN 3-A-RELATED"/>
    <property type="match status" value="1"/>
</dbReference>
<dbReference type="InterPro" id="IPR009072">
    <property type="entry name" value="Histone-fold"/>
</dbReference>
<name>A0A8C1RU47_CYPCA</name>
<dbReference type="PRINTS" id="PR00620">
    <property type="entry name" value="HISTONEH2A"/>
</dbReference>
<dbReference type="SMART" id="SM00248">
    <property type="entry name" value="ANK"/>
    <property type="match status" value="2"/>
</dbReference>
<accession>A0A8C1RU47</accession>
<keyword evidence="2 3" id="KW-0040">ANK repeat</keyword>
<feature type="repeat" description="ANK" evidence="3">
    <location>
        <begin position="561"/>
        <end position="589"/>
    </location>
</feature>
<keyword evidence="1" id="KW-0677">Repeat</keyword>
<dbReference type="Proteomes" id="UP000694427">
    <property type="component" value="Unplaced"/>
</dbReference>
<dbReference type="InterPro" id="IPR052089">
    <property type="entry name" value="Ankyrin-BTB/POZ_domain"/>
</dbReference>
<dbReference type="Pfam" id="PF26281">
    <property type="entry name" value="Histone_ABTB"/>
    <property type="match status" value="1"/>
</dbReference>